<dbReference type="Gene3D" id="2.20.70.10">
    <property type="match status" value="1"/>
</dbReference>
<dbReference type="Pfam" id="PF12770">
    <property type="entry name" value="CHAT"/>
    <property type="match status" value="1"/>
</dbReference>
<dbReference type="PROSITE" id="PS50020">
    <property type="entry name" value="WW_DOMAIN_2"/>
    <property type="match status" value="1"/>
</dbReference>
<evidence type="ECO:0000256" key="2">
    <source>
        <dbReference type="ARBA" id="ARBA00004496"/>
    </source>
</evidence>
<reference evidence="8" key="1">
    <citation type="submission" date="2023-03" db="EMBL/GenBank/DDBJ databases">
        <title>Complete genome of Cladonia borealis.</title>
        <authorList>
            <person name="Park H."/>
        </authorList>
    </citation>
    <scope>NUCLEOTIDE SEQUENCE</scope>
    <source>
        <strain evidence="8">ANT050790</strain>
    </source>
</reference>
<accession>A0AA39V6P6</accession>
<dbReference type="GO" id="GO:0005737">
    <property type="term" value="C:cytoplasm"/>
    <property type="evidence" value="ECO:0007669"/>
    <property type="project" value="UniProtKB-SubCell"/>
</dbReference>
<protein>
    <recommendedName>
        <fullName evidence="7">WW domain-containing protein</fullName>
    </recommendedName>
</protein>
<dbReference type="SMART" id="SM00456">
    <property type="entry name" value="WW"/>
    <property type="match status" value="1"/>
</dbReference>
<dbReference type="InterPro" id="IPR001202">
    <property type="entry name" value="WW_dom"/>
</dbReference>
<dbReference type="PROSITE" id="PS01159">
    <property type="entry name" value="WW_DOMAIN_1"/>
    <property type="match status" value="1"/>
</dbReference>
<keyword evidence="4" id="KW-0539">Nucleus</keyword>
<dbReference type="InterPro" id="IPR051583">
    <property type="entry name" value="YAP1"/>
</dbReference>
<evidence type="ECO:0000256" key="6">
    <source>
        <dbReference type="SAM" id="Phobius"/>
    </source>
</evidence>
<gene>
    <name evidence="8" type="ORF">JMJ35_008791</name>
</gene>
<feature type="transmembrane region" description="Helical" evidence="6">
    <location>
        <begin position="296"/>
        <end position="315"/>
    </location>
</feature>
<evidence type="ECO:0000256" key="5">
    <source>
        <dbReference type="SAM" id="MobiDB-lite"/>
    </source>
</evidence>
<comment type="caution">
    <text evidence="8">The sequence shown here is derived from an EMBL/GenBank/DDBJ whole genome shotgun (WGS) entry which is preliminary data.</text>
</comment>
<feature type="domain" description="WW" evidence="7">
    <location>
        <begin position="1185"/>
        <end position="1218"/>
    </location>
</feature>
<sequence>MDATRPKYTYFPIPSLYADLPENDVQAIEQILTSDFAAAVPEAEEAFAALPERLRITPVVLGKCTYETSLLINSLFAFTKIIFLGSFELARTCLAELKSLFAQARLPDCTDLMVYLLKEYLRLIMEAKEASSEKAFNEAEYLDVIQFGNTSGLESVAHLREHLQDTKRWTEAVLLHGSEDDLYALHSDFHAKKAALESLTTSLEYADDFVPLIFMRAAKVAALANTYDELNQNTKATALISKAKEIVLLNTKASRSYREDFLDLTEIKINSPTLQKMSLDQLLEFADRHHVTRFRMAAGVALGMAGFVLLAAHIWNGFSISTRERAVRERTEKLYDEIGHVKNLLASGIAYHSPLLSDDDECSAWWSSFDKAHPGYSAWKQLISLSLHIQSRHIHVEAFVAALVAKQRAEQLNKDCLFFWNGHLEPKEMPKNSRLEHFEGHAKAAMNETLKSHMFPRFFFKDYNFDMTIADPNTGTHYFGSLGSNSVTTLRPAPFTRLLSWLLIDLREGVLLPSDISAMLSQEAKLGVAQEYETFLSSSNPQDIADAIYGKMGYHISYERWGTIFEMFQKWLHRTDSFPYTQRSFMLIELLKGRMERRLPHDLLVEECRRNLSLLPELVDQKSFKGSGNPLPLFKFQCQIAFTQAAHAKWYRKQWTPEMELVFDEAMVMLKHALVDEQTAEEDLYTSTESRSLVRGNLYYELGALLAGKLECHVPIDLSEALDHLWRAETCFRMKRESFKSTRGFQRVVELLRALEQPMVRNLFPLALRIQSSFPLDLMPDILKVSAWSWVQHAKIRGLTTLGWFSELNKKYSEMSPLMTAEPDIQNGFGLLQLKTLAAAADQRVLFVDWYTDFFWGAVGSPVMVVYMPGMAQPELFRFDDQEVDISNLKTHKDRFISALQRESTRDEQDGRPRPEFWLQKFEPLVRPILDHSKKGDILVFSPCGLLHGMPLHAVLLDGEPLISRNPVSYTTSMRSLWYASLSHVSLMPPSKWPMQELHSHVFCGAPTSAGQKAAQKVSEILVCDPPSTDFQFSKKVFLSALESPLYLLHYHGHATSQPDDPLEQSLNFHDSPLSVQEYLDLIPVSKGHHITLLGCSSGVTVNTGSNEPLGLVPALTHHGAASTISALWPIDDKHAAAYSDAFYNSFRPIEDELSSTRTHQNEPAANPELSNTALHSPDQAQSQNRLPSGWESRLMSNGKIYFVDHNTRTTTYNDPRLPSPLQSADYPTRLINLAIANQKAVLHLMNSSHHSSFPLQPDVTGDTRFVTTEKQSKDVGGPRTPLRNWAGYVLNGWWILPATVKRGMVEDCEGDFGSLRIV</sequence>
<dbReference type="GO" id="GO:0005634">
    <property type="term" value="C:nucleus"/>
    <property type="evidence" value="ECO:0007669"/>
    <property type="project" value="UniProtKB-SubCell"/>
</dbReference>
<organism evidence="8 9">
    <name type="scientific">Cladonia borealis</name>
    <dbReference type="NCBI Taxonomy" id="184061"/>
    <lineage>
        <taxon>Eukaryota</taxon>
        <taxon>Fungi</taxon>
        <taxon>Dikarya</taxon>
        <taxon>Ascomycota</taxon>
        <taxon>Pezizomycotina</taxon>
        <taxon>Lecanoromycetes</taxon>
        <taxon>OSLEUM clade</taxon>
        <taxon>Lecanoromycetidae</taxon>
        <taxon>Lecanorales</taxon>
        <taxon>Lecanorineae</taxon>
        <taxon>Cladoniaceae</taxon>
        <taxon>Cladonia</taxon>
    </lineage>
</organism>
<proteinExistence type="predicted"/>
<dbReference type="GO" id="GO:0035329">
    <property type="term" value="P:hippo signaling"/>
    <property type="evidence" value="ECO:0007669"/>
    <property type="project" value="TreeGrafter"/>
</dbReference>
<comment type="subcellular location">
    <subcellularLocation>
        <location evidence="2">Cytoplasm</location>
    </subcellularLocation>
    <subcellularLocation>
        <location evidence="1">Nucleus</location>
    </subcellularLocation>
</comment>
<dbReference type="InterPro" id="IPR036020">
    <property type="entry name" value="WW_dom_sf"/>
</dbReference>
<evidence type="ECO:0000256" key="4">
    <source>
        <dbReference type="ARBA" id="ARBA00023242"/>
    </source>
</evidence>
<dbReference type="PANTHER" id="PTHR17616:SF8">
    <property type="entry name" value="TRANSCRIPTIONAL COACTIVATOR YORKIE"/>
    <property type="match status" value="1"/>
</dbReference>
<evidence type="ECO:0000256" key="1">
    <source>
        <dbReference type="ARBA" id="ARBA00004123"/>
    </source>
</evidence>
<keyword evidence="6" id="KW-0472">Membrane</keyword>
<evidence type="ECO:0000256" key="3">
    <source>
        <dbReference type="ARBA" id="ARBA00022490"/>
    </source>
</evidence>
<dbReference type="EMBL" id="JAFEKC020000020">
    <property type="protein sequence ID" value="KAK0508515.1"/>
    <property type="molecule type" value="Genomic_DNA"/>
</dbReference>
<dbReference type="SUPFAM" id="SSF51045">
    <property type="entry name" value="WW domain"/>
    <property type="match status" value="1"/>
</dbReference>
<dbReference type="CDD" id="cd00201">
    <property type="entry name" value="WW"/>
    <property type="match status" value="1"/>
</dbReference>
<dbReference type="GO" id="GO:0003713">
    <property type="term" value="F:transcription coactivator activity"/>
    <property type="evidence" value="ECO:0007669"/>
    <property type="project" value="TreeGrafter"/>
</dbReference>
<evidence type="ECO:0000313" key="8">
    <source>
        <dbReference type="EMBL" id="KAK0508515.1"/>
    </source>
</evidence>
<dbReference type="Pfam" id="PF00397">
    <property type="entry name" value="WW"/>
    <property type="match status" value="1"/>
</dbReference>
<keyword evidence="9" id="KW-1185">Reference proteome</keyword>
<dbReference type="Proteomes" id="UP001166286">
    <property type="component" value="Unassembled WGS sequence"/>
</dbReference>
<feature type="compositionally biased region" description="Polar residues" evidence="5">
    <location>
        <begin position="1156"/>
        <end position="1187"/>
    </location>
</feature>
<evidence type="ECO:0000259" key="7">
    <source>
        <dbReference type="PROSITE" id="PS50020"/>
    </source>
</evidence>
<dbReference type="GO" id="GO:0045944">
    <property type="term" value="P:positive regulation of transcription by RNA polymerase II"/>
    <property type="evidence" value="ECO:0007669"/>
    <property type="project" value="TreeGrafter"/>
</dbReference>
<keyword evidence="6" id="KW-1133">Transmembrane helix</keyword>
<keyword evidence="6" id="KW-0812">Transmembrane</keyword>
<dbReference type="PANTHER" id="PTHR17616">
    <property type="entry name" value="YES-ASSOCIATED PROTEIN YAP1 FAMILY MEMBER"/>
    <property type="match status" value="1"/>
</dbReference>
<feature type="region of interest" description="Disordered" evidence="5">
    <location>
        <begin position="1155"/>
        <end position="1190"/>
    </location>
</feature>
<keyword evidence="3" id="KW-0963">Cytoplasm</keyword>
<evidence type="ECO:0000313" key="9">
    <source>
        <dbReference type="Proteomes" id="UP001166286"/>
    </source>
</evidence>
<name>A0AA39V6P6_9LECA</name>
<dbReference type="InterPro" id="IPR024983">
    <property type="entry name" value="CHAT_dom"/>
</dbReference>